<feature type="domain" description="4Fe-4S ferredoxin-type" evidence="12">
    <location>
        <begin position="163"/>
        <end position="192"/>
    </location>
</feature>
<feature type="binding site" evidence="10">
    <location>
        <position position="182"/>
    </location>
    <ligand>
        <name>[4Fe-4S] cluster</name>
        <dbReference type="ChEBI" id="CHEBI:49883"/>
        <label>2</label>
    </ligand>
</feature>
<dbReference type="GO" id="GO:0009055">
    <property type="term" value="F:electron transfer activity"/>
    <property type="evidence" value="ECO:0007669"/>
    <property type="project" value="InterPro"/>
</dbReference>
<keyword evidence="11" id="KW-0812">Transmembrane</keyword>
<dbReference type="EMBL" id="VOGC01000006">
    <property type="protein sequence ID" value="MQN01636.1"/>
    <property type="molecule type" value="Genomic_DNA"/>
</dbReference>
<dbReference type="CDD" id="cd10549">
    <property type="entry name" value="MtMvhB_like"/>
    <property type="match status" value="1"/>
</dbReference>
<dbReference type="HAMAP" id="MF_00463">
    <property type="entry name" value="RsxB_RnfB"/>
    <property type="match status" value="1"/>
</dbReference>
<evidence type="ECO:0000259" key="13">
    <source>
        <dbReference type="PROSITE" id="PS51656"/>
    </source>
</evidence>
<feature type="binding site" evidence="10">
    <location>
        <position position="172"/>
    </location>
    <ligand>
        <name>[4Fe-4S] cluster</name>
        <dbReference type="ChEBI" id="CHEBI:49883"/>
        <label>3</label>
    </ligand>
</feature>
<dbReference type="PANTHER" id="PTHR43560">
    <property type="entry name" value="ION-TRANSLOCATING OXIDOREDUCTASE COMPLEX SUBUNIT B"/>
    <property type="match status" value="1"/>
</dbReference>
<evidence type="ECO:0000256" key="4">
    <source>
        <dbReference type="ARBA" id="ARBA00022737"/>
    </source>
</evidence>
<evidence type="ECO:0000256" key="7">
    <source>
        <dbReference type="ARBA" id="ARBA00023004"/>
    </source>
</evidence>
<dbReference type="InterPro" id="IPR007202">
    <property type="entry name" value="4Fe-4S_dom"/>
</dbReference>
<evidence type="ECO:0000256" key="5">
    <source>
        <dbReference type="ARBA" id="ARBA00022967"/>
    </source>
</evidence>
<feature type="binding site" evidence="10">
    <location>
        <position position="175"/>
    </location>
    <ligand>
        <name>[4Fe-4S] cluster</name>
        <dbReference type="ChEBI" id="CHEBI:49883"/>
        <label>3</label>
    </ligand>
</feature>
<sequence>MAYGVVMATVIVGLVGLIIGILLCLASEKFKIEVDPREEQILNVLPGNNCGGCGYPGCPGCAHAIASGEAPVNQCPVGGAPVAAKVGAIMGVDAGDSKRMVAHVRCIGDCDQASTKYNYSGVETCAAMSFVPGGGPKDCKYGCMGFGDCVASCQFDAIHIVNGIAFVDKEACKACGKCVKACPRGIIELIPYDASEVVDCRNKDKGRDVMSVCKTGCIACHLCEKTCKHDAVHVVDNIAYIDQDKCVGCGECAAKCPKKVITVLKKDAAQKTA</sequence>
<evidence type="ECO:0000256" key="11">
    <source>
        <dbReference type="SAM" id="Phobius"/>
    </source>
</evidence>
<feature type="transmembrane region" description="Helical" evidence="11">
    <location>
        <begin position="6"/>
        <end position="27"/>
    </location>
</feature>
<evidence type="ECO:0000256" key="3">
    <source>
        <dbReference type="ARBA" id="ARBA00022723"/>
    </source>
</evidence>
<feature type="binding site" evidence="10">
    <location>
        <position position="58"/>
    </location>
    <ligand>
        <name>[4Fe-4S] cluster</name>
        <dbReference type="ChEBI" id="CHEBI:49883"/>
        <label>1</label>
    </ligand>
</feature>
<keyword evidence="7 10" id="KW-0408">Iron</keyword>
<evidence type="ECO:0000313" key="15">
    <source>
        <dbReference type="Proteomes" id="UP000460257"/>
    </source>
</evidence>
<evidence type="ECO:0000256" key="10">
    <source>
        <dbReference type="HAMAP-Rule" id="MF_00463"/>
    </source>
</evidence>
<reference evidence="14" key="1">
    <citation type="journal article" date="2020" name="Appl. Environ. Microbiol.">
        <title>Medium-Chain Fatty Acid Synthesis by 'Candidatus Weimeria bifida' gen. nov., sp. nov., and 'Candidatus Pseudoramibacter fermentans' sp. nov.</title>
        <authorList>
            <person name="Scarborough M.J."/>
            <person name="Myers K.S."/>
            <person name="Donohue T.J."/>
            <person name="Noguera D.R."/>
        </authorList>
    </citation>
    <scope>NUCLEOTIDE SEQUENCE</scope>
    <source>
        <strain evidence="14">LCO1.1</strain>
    </source>
</reference>
<dbReference type="EC" id="7.-.-.-" evidence="10"/>
<accession>A0A6N7IZ71</accession>
<dbReference type="AlphaFoldDB" id="A0A6N7IZ71"/>
<keyword evidence="2 10" id="KW-0004">4Fe-4S</keyword>
<feature type="domain" description="4Fe-4S ferredoxin-type" evidence="12">
    <location>
        <begin position="208"/>
        <end position="236"/>
    </location>
</feature>
<keyword evidence="1 10" id="KW-0813">Transport</keyword>
<feature type="domain" description="4Fe-4S" evidence="13">
    <location>
        <begin position="33"/>
        <end position="92"/>
    </location>
</feature>
<dbReference type="GO" id="GO:0051539">
    <property type="term" value="F:4 iron, 4 sulfur cluster binding"/>
    <property type="evidence" value="ECO:0007669"/>
    <property type="project" value="UniProtKB-UniRule"/>
</dbReference>
<keyword evidence="10" id="KW-1003">Cell membrane</keyword>
<keyword evidence="11" id="KW-1133">Transmembrane helix</keyword>
<comment type="caution">
    <text evidence="10">Lacks conserved residue(s) required for the propagation of feature annotation.</text>
</comment>
<keyword evidence="15" id="KW-1185">Reference proteome</keyword>
<name>A0A6N7IZ71_9FIRM</name>
<dbReference type="PROSITE" id="PS51379">
    <property type="entry name" value="4FE4S_FER_2"/>
    <property type="match status" value="3"/>
</dbReference>
<dbReference type="GO" id="GO:0022900">
    <property type="term" value="P:electron transport chain"/>
    <property type="evidence" value="ECO:0007669"/>
    <property type="project" value="UniProtKB-UniRule"/>
</dbReference>
<keyword evidence="6 10" id="KW-0249">Electron transport</keyword>
<comment type="function">
    <text evidence="10">Part of a membrane-bound complex that couples electron transfer with translocation of ions across the membrane.</text>
</comment>
<dbReference type="Gene3D" id="3.30.70.20">
    <property type="match status" value="2"/>
</dbReference>
<feature type="binding site" evidence="10">
    <location>
        <position position="153"/>
    </location>
    <ligand>
        <name>[4Fe-4S] cluster</name>
        <dbReference type="ChEBI" id="CHEBI:49883"/>
        <label>3</label>
    </ligand>
</feature>
<keyword evidence="4 10" id="KW-0677">Repeat</keyword>
<dbReference type="Pfam" id="PF00037">
    <property type="entry name" value="Fer4"/>
    <property type="match status" value="2"/>
</dbReference>
<comment type="subunit">
    <text evidence="10">The complex is composed of six subunits: RnfA, RnfB, RnfC, RnfD, RnfE and RnfG.</text>
</comment>
<comment type="similarity">
    <text evidence="10">Belongs to the 4Fe4S bacterial-type ferredoxin family. RnfB subfamily.</text>
</comment>
<evidence type="ECO:0000256" key="1">
    <source>
        <dbReference type="ARBA" id="ARBA00022448"/>
    </source>
</evidence>
<feature type="binding site" evidence="10">
    <location>
        <position position="50"/>
    </location>
    <ligand>
        <name>[4Fe-4S] cluster</name>
        <dbReference type="ChEBI" id="CHEBI:49883"/>
        <label>1</label>
    </ligand>
</feature>
<protein>
    <recommendedName>
        <fullName evidence="10">Ion-translocating oxidoreductase complex subunit B</fullName>
        <ecNumber evidence="10">7.-.-.-</ecNumber>
    </recommendedName>
    <alternativeName>
        <fullName evidence="10">Rnf electron transport complex subunit B</fullName>
    </alternativeName>
</protein>
<comment type="cofactor">
    <cofactor evidence="10">
        <name>[4Fe-4S] cluster</name>
        <dbReference type="ChEBI" id="CHEBI:49883"/>
    </cofactor>
    <text evidence="10">Binds 3 [4Fe-4S] clusters.</text>
</comment>
<comment type="caution">
    <text evidence="14">The sequence shown here is derived from an EMBL/GenBank/DDBJ whole genome shotgun (WGS) entry which is preliminary data.</text>
</comment>
<keyword evidence="8 10" id="KW-0411">Iron-sulfur</keyword>
<feature type="binding site" evidence="10">
    <location>
        <position position="149"/>
    </location>
    <ligand>
        <name>[4Fe-4S] cluster</name>
        <dbReference type="ChEBI" id="CHEBI:49883"/>
        <label>2</label>
    </ligand>
</feature>
<organism evidence="14 15">
    <name type="scientific">Candidatus Weimeria bifida</name>
    <dbReference type="NCBI Taxonomy" id="2599074"/>
    <lineage>
        <taxon>Bacteria</taxon>
        <taxon>Bacillati</taxon>
        <taxon>Bacillota</taxon>
        <taxon>Clostridia</taxon>
        <taxon>Lachnospirales</taxon>
        <taxon>Lachnospiraceae</taxon>
        <taxon>Candidatus Weimeria</taxon>
    </lineage>
</organism>
<dbReference type="PROSITE" id="PS00198">
    <property type="entry name" value="4FE4S_FER_1"/>
    <property type="match status" value="2"/>
</dbReference>
<evidence type="ECO:0000256" key="8">
    <source>
        <dbReference type="ARBA" id="ARBA00023014"/>
    </source>
</evidence>
<evidence type="ECO:0000313" key="14">
    <source>
        <dbReference type="EMBL" id="MQN01636.1"/>
    </source>
</evidence>
<evidence type="ECO:0000259" key="12">
    <source>
        <dbReference type="PROSITE" id="PS51379"/>
    </source>
</evidence>
<dbReference type="InterPro" id="IPR017900">
    <property type="entry name" value="4Fe4S_Fe_S_CS"/>
</dbReference>
<dbReference type="GO" id="GO:0046872">
    <property type="term" value="F:metal ion binding"/>
    <property type="evidence" value="ECO:0007669"/>
    <property type="project" value="UniProtKB-KW"/>
</dbReference>
<dbReference type="Pfam" id="PF04060">
    <property type="entry name" value="FeS"/>
    <property type="match status" value="1"/>
</dbReference>
<evidence type="ECO:0000256" key="9">
    <source>
        <dbReference type="ARBA" id="ARBA00023136"/>
    </source>
</evidence>
<dbReference type="GO" id="GO:0005886">
    <property type="term" value="C:plasma membrane"/>
    <property type="evidence" value="ECO:0007669"/>
    <property type="project" value="UniProtKB-SubCell"/>
</dbReference>
<proteinExistence type="inferred from homology"/>
<keyword evidence="9 10" id="KW-0472">Membrane</keyword>
<keyword evidence="5 10" id="KW-1278">Translocase</keyword>
<dbReference type="Proteomes" id="UP000460257">
    <property type="component" value="Unassembled WGS sequence"/>
</dbReference>
<feature type="binding site" evidence="10">
    <location>
        <position position="178"/>
    </location>
    <ligand>
        <name>[4Fe-4S] cluster</name>
        <dbReference type="ChEBI" id="CHEBI:49883"/>
        <label>3</label>
    </ligand>
</feature>
<dbReference type="InterPro" id="IPR010207">
    <property type="entry name" value="Elect_transpt_cplx_RnfB/RsxB"/>
</dbReference>
<feature type="binding site" evidence="10">
    <location>
        <position position="75"/>
    </location>
    <ligand>
        <name>[4Fe-4S] cluster</name>
        <dbReference type="ChEBI" id="CHEBI:49883"/>
        <label>1</label>
    </ligand>
</feature>
<dbReference type="NCBIfam" id="TIGR01944">
    <property type="entry name" value="rnfB"/>
    <property type="match status" value="1"/>
</dbReference>
<dbReference type="SUPFAM" id="SSF54862">
    <property type="entry name" value="4Fe-4S ferredoxins"/>
    <property type="match status" value="2"/>
</dbReference>
<feature type="region of interest" description="Hydrophobic" evidence="10">
    <location>
        <begin position="1"/>
        <end position="27"/>
    </location>
</feature>
<dbReference type="PANTHER" id="PTHR43560:SF1">
    <property type="entry name" value="ION-TRANSLOCATING OXIDOREDUCTASE COMPLEX SUBUNIT B"/>
    <property type="match status" value="1"/>
</dbReference>
<feature type="binding site" evidence="10">
    <location>
        <position position="139"/>
    </location>
    <ligand>
        <name>[4Fe-4S] cluster</name>
        <dbReference type="ChEBI" id="CHEBI:49883"/>
        <label>2</label>
    </ligand>
</feature>
<dbReference type="InterPro" id="IPR017896">
    <property type="entry name" value="4Fe4S_Fe-S-bd"/>
</dbReference>
<dbReference type="PROSITE" id="PS51656">
    <property type="entry name" value="4FE4S"/>
    <property type="match status" value="1"/>
</dbReference>
<gene>
    <name evidence="10" type="primary">rnfB</name>
    <name evidence="14" type="ORF">FRC54_06910</name>
</gene>
<dbReference type="Gene3D" id="1.10.15.40">
    <property type="entry name" value="Electron transport complex subunit B, putative Fe-S cluster"/>
    <property type="match status" value="1"/>
</dbReference>
<evidence type="ECO:0000256" key="2">
    <source>
        <dbReference type="ARBA" id="ARBA00022485"/>
    </source>
</evidence>
<dbReference type="InterPro" id="IPR050395">
    <property type="entry name" value="4Fe4S_Ferredoxin_RnfB"/>
</dbReference>
<feature type="domain" description="4Fe-4S ferredoxin-type" evidence="12">
    <location>
        <begin position="237"/>
        <end position="266"/>
    </location>
</feature>
<evidence type="ECO:0000256" key="6">
    <source>
        <dbReference type="ARBA" id="ARBA00022982"/>
    </source>
</evidence>
<keyword evidence="3 10" id="KW-0479">Metal-binding</keyword>
<feature type="binding site" evidence="10">
    <location>
        <position position="53"/>
    </location>
    <ligand>
        <name>[4Fe-4S] cluster</name>
        <dbReference type="ChEBI" id="CHEBI:49883"/>
        <label>1</label>
    </ligand>
</feature>
<feature type="binding site" evidence="10">
    <location>
        <position position="143"/>
    </location>
    <ligand>
        <name>[4Fe-4S] cluster</name>
        <dbReference type="ChEBI" id="CHEBI:49883"/>
        <label>2</label>
    </ligand>
</feature>
<comment type="subcellular location">
    <subcellularLocation>
        <location evidence="10">Cell membrane</location>
    </subcellularLocation>
</comment>